<organism evidence="7 8">
    <name type="scientific">Cymbomonas tetramitiformis</name>
    <dbReference type="NCBI Taxonomy" id="36881"/>
    <lineage>
        <taxon>Eukaryota</taxon>
        <taxon>Viridiplantae</taxon>
        <taxon>Chlorophyta</taxon>
        <taxon>Pyramimonadophyceae</taxon>
        <taxon>Pyramimonadales</taxon>
        <taxon>Pyramimonadaceae</taxon>
        <taxon>Cymbomonas</taxon>
    </lineage>
</organism>
<evidence type="ECO:0000313" key="7">
    <source>
        <dbReference type="EMBL" id="KAK3286915.1"/>
    </source>
</evidence>
<dbReference type="Pfam" id="PF14870">
    <property type="entry name" value="PSII_BNR"/>
    <property type="match status" value="2"/>
</dbReference>
<accession>A0AAE0GYW2</accession>
<evidence type="ECO:0000256" key="4">
    <source>
        <dbReference type="SAM" id="Phobius"/>
    </source>
</evidence>
<feature type="compositionally biased region" description="Pro residues" evidence="3">
    <location>
        <begin position="572"/>
        <end position="610"/>
    </location>
</feature>
<name>A0AAE0GYW2_9CHLO</name>
<feature type="domain" description="Photosynthesis system II assembly factor Ycf48/Hcf136-like" evidence="6">
    <location>
        <begin position="98"/>
        <end position="187"/>
    </location>
</feature>
<feature type="transmembrane region" description="Helical" evidence="4">
    <location>
        <begin position="674"/>
        <end position="697"/>
    </location>
</feature>
<dbReference type="Proteomes" id="UP001190700">
    <property type="component" value="Unassembled WGS sequence"/>
</dbReference>
<feature type="signal peptide" evidence="5">
    <location>
        <begin position="1"/>
        <end position="24"/>
    </location>
</feature>
<feature type="chain" id="PRO_5042270780" description="Photosynthesis system II assembly factor Ycf48/Hcf136-like domain-containing protein" evidence="5">
    <location>
        <begin position="25"/>
        <end position="757"/>
    </location>
</feature>
<evidence type="ECO:0000313" key="8">
    <source>
        <dbReference type="Proteomes" id="UP001190700"/>
    </source>
</evidence>
<dbReference type="InterPro" id="IPR015943">
    <property type="entry name" value="WD40/YVTN_repeat-like_dom_sf"/>
</dbReference>
<reference evidence="7 8" key="1">
    <citation type="journal article" date="2015" name="Genome Biol. Evol.">
        <title>Comparative Genomics of a Bacterivorous Green Alga Reveals Evolutionary Causalities and Consequences of Phago-Mixotrophic Mode of Nutrition.</title>
        <authorList>
            <person name="Burns J.A."/>
            <person name="Paasch A."/>
            <person name="Narechania A."/>
            <person name="Kim E."/>
        </authorList>
    </citation>
    <scope>NUCLEOTIDE SEQUENCE [LARGE SCALE GENOMIC DNA]</scope>
    <source>
        <strain evidence="7 8">PLY_AMNH</strain>
    </source>
</reference>
<keyword evidence="4" id="KW-1133">Transmembrane helix</keyword>
<feature type="region of interest" description="Disordered" evidence="3">
    <location>
        <begin position="542"/>
        <end position="668"/>
    </location>
</feature>
<feature type="region of interest" description="Disordered" evidence="3">
    <location>
        <begin position="734"/>
        <end position="757"/>
    </location>
</feature>
<dbReference type="EMBL" id="LGRX02001096">
    <property type="protein sequence ID" value="KAK3286915.1"/>
    <property type="molecule type" value="Genomic_DNA"/>
</dbReference>
<dbReference type="PRINTS" id="PR01217">
    <property type="entry name" value="PRICHEXTENSN"/>
</dbReference>
<dbReference type="PANTHER" id="PTHR47199">
    <property type="entry name" value="PHOTOSYSTEM II STABILITY/ASSEMBLY FACTOR HCF136, CHLOROPLASTIC"/>
    <property type="match status" value="1"/>
</dbReference>
<dbReference type="Gene3D" id="2.130.10.10">
    <property type="entry name" value="YVTN repeat-like/Quinoprotein amine dehydrogenase"/>
    <property type="match status" value="1"/>
</dbReference>
<proteinExistence type="predicted"/>
<evidence type="ECO:0000256" key="1">
    <source>
        <dbReference type="ARBA" id="ARBA00022531"/>
    </source>
</evidence>
<feature type="compositionally biased region" description="Pro residues" evidence="3">
    <location>
        <begin position="637"/>
        <end position="656"/>
    </location>
</feature>
<evidence type="ECO:0000259" key="6">
    <source>
        <dbReference type="Pfam" id="PF14870"/>
    </source>
</evidence>
<sequence>MSIRLSAVWLLVVAMHVTIPSVRCQEFFSGVGTDWRSGWLPEPFPLENRHGNDFDIRDCVFMSESVGYVVGTYDTVFKTENADDIDNVVWTELNTRKTVRNHWFSVSFLDTERGWIAGAYATIMKTSNGGMTWEHPYNLPSDTEPSIRIFTVQALEDADGKVTVFAGGSDGLVFRSYDEGESFSRLNTRVTETLRSVFFFNASVGWGVGDDGRSIHTHDGGNLWLGFRPEDQVVSTALQTVHGISVLEAWAAGDNGVLLHTTNGGYNWTVEESCTEKDIFDILVHEGRREGWTVGFEGVICHSADLGRSWYQQVGSIGENILTINQYDDIHPFTFGEAISMWMYIAEYQPGVVERVETIYLIDTRISGGDATKGSLDGFISTSAIGEHWRNWYVDGAEIERTWAALPNDANGNYHWAHLHLVYDRPFTDDINFFSRSLSGAEERPEGCTAGFLSEVYLWGVYLSQTDVYYISLGFDQKTPEGALLAYYPIEEGHGVFVDDLLNLERRSGELFNGPEWQLTAPIRAGWHWNYSIISPPPPLPRALLQPSPTTSWPSTAPASSPSSRSHHLRRPPTPAPPPRPPFPPPGLPSPPPSPLPPPPSPPHLPPPHPSSSLPTSEAGPPPLFQGLRHLQAHLPCPSPPPPPPRPPPPSPPPYSTPVSASDDSGSDEVDSTVIIAVAVICSLTGVAGLGMGLLYYRDVKRKQNYTLPQMDSAFESRKPLHEQEVLEAQDSLTMKDFNSPASSNKIAPAPSSPEYT</sequence>
<dbReference type="PANTHER" id="PTHR47199:SF2">
    <property type="entry name" value="PHOTOSYSTEM II STABILITY_ASSEMBLY FACTOR HCF136, CHLOROPLASTIC"/>
    <property type="match status" value="1"/>
</dbReference>
<keyword evidence="1" id="KW-0602">Photosynthesis</keyword>
<feature type="compositionally biased region" description="Low complexity" evidence="3">
    <location>
        <begin position="542"/>
        <end position="564"/>
    </location>
</feature>
<evidence type="ECO:0000256" key="2">
    <source>
        <dbReference type="ARBA" id="ARBA00023276"/>
    </source>
</evidence>
<evidence type="ECO:0000256" key="5">
    <source>
        <dbReference type="SAM" id="SignalP"/>
    </source>
</evidence>
<protein>
    <recommendedName>
        <fullName evidence="6">Photosynthesis system II assembly factor Ycf48/Hcf136-like domain-containing protein</fullName>
    </recommendedName>
</protein>
<dbReference type="SUPFAM" id="SSF110296">
    <property type="entry name" value="Oligoxyloglucan reducing end-specific cellobiohydrolase"/>
    <property type="match status" value="1"/>
</dbReference>
<dbReference type="GO" id="GO:0015979">
    <property type="term" value="P:photosynthesis"/>
    <property type="evidence" value="ECO:0007669"/>
    <property type="project" value="UniProtKB-KW"/>
</dbReference>
<comment type="caution">
    <text evidence="7">The sequence shown here is derived from an EMBL/GenBank/DDBJ whole genome shotgun (WGS) entry which is preliminary data.</text>
</comment>
<dbReference type="GO" id="GO:0009523">
    <property type="term" value="C:photosystem II"/>
    <property type="evidence" value="ECO:0007669"/>
    <property type="project" value="UniProtKB-KW"/>
</dbReference>
<dbReference type="InterPro" id="IPR028203">
    <property type="entry name" value="PSII_CF48-like_dom"/>
</dbReference>
<dbReference type="AlphaFoldDB" id="A0AAE0GYW2"/>
<keyword evidence="5" id="KW-0732">Signal</keyword>
<gene>
    <name evidence="7" type="ORF">CYMTET_5560</name>
</gene>
<keyword evidence="8" id="KW-1185">Reference proteome</keyword>
<keyword evidence="4" id="KW-0812">Transmembrane</keyword>
<evidence type="ECO:0000256" key="3">
    <source>
        <dbReference type="SAM" id="MobiDB-lite"/>
    </source>
</evidence>
<keyword evidence="4" id="KW-0472">Membrane</keyword>
<feature type="domain" description="Photosynthesis system II assembly factor Ycf48/Hcf136-like" evidence="6">
    <location>
        <begin position="189"/>
        <end position="269"/>
    </location>
</feature>
<keyword evidence="2" id="KW-0604">Photosystem II</keyword>